<dbReference type="EMBL" id="LAZR01010999">
    <property type="protein sequence ID" value="KKM63934.1"/>
    <property type="molecule type" value="Genomic_DNA"/>
</dbReference>
<organism evidence="1">
    <name type="scientific">marine sediment metagenome</name>
    <dbReference type="NCBI Taxonomy" id="412755"/>
    <lineage>
        <taxon>unclassified sequences</taxon>
        <taxon>metagenomes</taxon>
        <taxon>ecological metagenomes</taxon>
    </lineage>
</organism>
<gene>
    <name evidence="1" type="ORF">LCGC14_1506450</name>
</gene>
<comment type="caution">
    <text evidence="1">The sequence shown here is derived from an EMBL/GenBank/DDBJ whole genome shotgun (WGS) entry which is preliminary data.</text>
</comment>
<dbReference type="AlphaFoldDB" id="A0A0F9J2L5"/>
<accession>A0A0F9J2L5</accession>
<proteinExistence type="predicted"/>
<evidence type="ECO:0000313" key="1">
    <source>
        <dbReference type="EMBL" id="KKM63934.1"/>
    </source>
</evidence>
<protein>
    <submittedName>
        <fullName evidence="1">Uncharacterized protein</fullName>
    </submittedName>
</protein>
<feature type="non-terminal residue" evidence="1">
    <location>
        <position position="1156"/>
    </location>
</feature>
<name>A0A0F9J2L5_9ZZZZ</name>
<reference evidence="1" key="1">
    <citation type="journal article" date="2015" name="Nature">
        <title>Complex archaea that bridge the gap between prokaryotes and eukaryotes.</title>
        <authorList>
            <person name="Spang A."/>
            <person name="Saw J.H."/>
            <person name="Jorgensen S.L."/>
            <person name="Zaremba-Niedzwiedzka K."/>
            <person name="Martijn J."/>
            <person name="Lind A.E."/>
            <person name="van Eijk R."/>
            <person name="Schleper C."/>
            <person name="Guy L."/>
            <person name="Ettema T.J."/>
        </authorList>
    </citation>
    <scope>NUCLEOTIDE SEQUENCE</scope>
</reference>
<sequence>MIEVIDLQILENITGEKNKGNLNRVFQNLFNKIEGYLDLKPYHRNVKVTYIKSKAPNISKLEDIFSIGVNRYKQDEVLIIEIKENYKKFLNFILLREIFNFFIPNKLRNYEQVQIVINQIIMTHLAKSALSNEWRGIIRERLEDNDILSTGVSRLSSIDRLEHFFKYTSSNIQQNPIPFFFKYLKDYFALISDRYEDFEDIFFDKFTNYISQAKNNDEIVETLRCIIEIFYNVRTYTNILNYKTYFHETKECGELETELSPRKFKINMDWVKKNSYIAPSYQLNWNTINVSVIVLFLRFNPLLDKAKIYKIINQLPFFVSPKFSHDSFALNVSGYVVIPNIYKKDFNRFLENLGALGYLIIHHCLLFNTLRHSVNLNYLREYAKKRRIINPEHNQYSMKNEIEFKLDMESNYDNNELSLLDFLVLDRIRFYSVNGLGFERRRDVIHTIKSDLLNEIITERAKIKDLRNILKSFQESIDLTTEFMHLLEANKKFGFFYIKATLESSYTVLKFMERVLNNNSNIKNYSQFQNFVENQDLSQQIEEKILFKNICVQNGNIKEFFTLFFQSKKEYNKRIEALKKFSDLVNACYNLKIFDLKSIKKILRDRNVVDQIYKTKEAKLKEEFEKWKPYKITIQEIESIIDKFLKKDPPIIQPILINTIIFDENDYLQLILTESEEVLKQMEKIKKYFPRVLINSTKGLESNDNFLYVEISTPDMNKEEKKQFYSIFYNIFKENLLYGKSYLWKGWIPAVSKKNFYDFQNKQFFYTKDLYEQFFLYVQRTLGQPLKKLPIIASKIQHKFWSKEKNFSGLIKTMNYHDEIEKVDLTPTNLHKLVQFNHSLKKNLVNPKKFQEIKTGEFFRNYVKSIKCIPAFQHFGFEQFFLYMYPTDMDGIDFKLLLSNTFQKLKYPACIDDSNSFLIKYLMPYRSPNLKYIHWLTKTKEIIREYVAFSVKKIYQVFQFQTNLNSEGWDYAPDKFKIYMQNILFNPNYNIVLPEVKIFDLEEKFTSEGFTPNSPEFESLCDIYNWHSIDLKSYLSGKSILKEHHITDLLKKNLIFPYLTLKNLGFQEKIYIILPNVKKETITTLLKVFSFFNVGYLNEIGGEFFIDGFLDKKEFEYGLMIELFFPKCEIGEFEKLFELLFEYLEIKHYLLLNDLI</sequence>